<keyword evidence="4" id="KW-1185">Reference proteome</keyword>
<dbReference type="SMART" id="SM00473">
    <property type="entry name" value="PAN_AP"/>
    <property type="match status" value="1"/>
</dbReference>
<comment type="caution">
    <text evidence="3">The sequence shown here is derived from an EMBL/GenBank/DDBJ whole genome shotgun (WGS) entry which is preliminary data.</text>
</comment>
<organism evidence="3 4">
    <name type="scientific">Ponticaulis profundi</name>
    <dbReference type="NCBI Taxonomy" id="2665222"/>
    <lineage>
        <taxon>Bacteria</taxon>
        <taxon>Pseudomonadati</taxon>
        <taxon>Pseudomonadota</taxon>
        <taxon>Alphaproteobacteria</taxon>
        <taxon>Hyphomonadales</taxon>
        <taxon>Hyphomonadaceae</taxon>
        <taxon>Ponticaulis</taxon>
    </lineage>
</organism>
<feature type="chain" id="PRO_5046714362" evidence="1">
    <location>
        <begin position="31"/>
        <end position="784"/>
    </location>
</feature>
<feature type="signal peptide" evidence="1">
    <location>
        <begin position="1"/>
        <end position="30"/>
    </location>
</feature>
<dbReference type="Pfam" id="PF00024">
    <property type="entry name" value="PAN_1"/>
    <property type="match status" value="1"/>
</dbReference>
<dbReference type="PROSITE" id="PS50948">
    <property type="entry name" value="PAN"/>
    <property type="match status" value="1"/>
</dbReference>
<dbReference type="InterPro" id="IPR003609">
    <property type="entry name" value="Pan_app"/>
</dbReference>
<dbReference type="Gene3D" id="3.50.4.10">
    <property type="entry name" value="Hepatocyte Growth Factor"/>
    <property type="match status" value="1"/>
</dbReference>
<gene>
    <name evidence="3" type="ORF">ACFQDM_05890</name>
</gene>
<keyword evidence="1" id="KW-0732">Signal</keyword>
<feature type="domain" description="Apple" evidence="2">
    <location>
        <begin position="30"/>
        <end position="109"/>
    </location>
</feature>
<evidence type="ECO:0000256" key="1">
    <source>
        <dbReference type="SAM" id="SignalP"/>
    </source>
</evidence>
<evidence type="ECO:0000313" key="4">
    <source>
        <dbReference type="Proteomes" id="UP001596303"/>
    </source>
</evidence>
<sequence length="784" mass="84988">MRLFRTKRSRLIGLLLSSLAGAALTGAANAQTEYFTSTPNAAISGHNNKSLEDVSALECMRACINERGFKCVSFDYNKNEMKCDLSDKRATDVGGLKTDYPGNPYDHYALKDIIEQQTSTPRGDSNLPPSLGWSTPTPNIVASVSAISGPESAVINTSLRGFVDKYGEGVHIGDHVQGMTMTASGRIVLSISRQLTGLNGCGGVLAYSNVYNPATDNDLTWTFYCSGLDAHPSALQASGDVVAVGSSPGISFFHLPPRGEITRLSHLDLDGASTSIGFTYNPADRRYYTINAAGSTTPVARPATVCRSLPNVSLFDSSTQIDAGGCRSMTIYASGQGTNLIAQSNGSLYVVSAFSTDDFWPDEDRTSSEIEKAANYSVTCADDGFISLFKSGERTPYEDVVVLTKVDFDAGRATVIKNVDAGRTQSVQTCVHDRPAFRFGGGVVTLKNQETYAFWSGRFLTPLPVARLFEDQKVGLNNDSFEFAIQRLPATSSPERNYSVGIDCQVDDISNEGTSGTITATFYDKTGMQIGTGSVSDIADGLLGCARVRDIEIAAKTRGDAETVKISTNSSDAFMVDQIKLYREGELVRTYGANNDKGWCLSTEASDGNVNWKYAADGVCVDWHMWSYSGQSIPNLPYDLAKARLGTTNTPSVRYRFDIQCDITGVENEGTTSKLTAIMYDANGREIGRGSHQKDTNNFVGNCTDIDFEVITTGKASKYRIMTDGSDAALLDQIYLYENGKEVDVEGVKNKSGWCLSTEESDAHGNWQGFTHLDTCRPYWDFDL</sequence>
<proteinExistence type="predicted"/>
<evidence type="ECO:0000313" key="3">
    <source>
        <dbReference type="EMBL" id="MFC6197599.1"/>
    </source>
</evidence>
<reference evidence="4" key="1">
    <citation type="journal article" date="2019" name="Int. J. Syst. Evol. Microbiol.">
        <title>The Global Catalogue of Microorganisms (GCM) 10K type strain sequencing project: providing services to taxonomists for standard genome sequencing and annotation.</title>
        <authorList>
            <consortium name="The Broad Institute Genomics Platform"/>
            <consortium name="The Broad Institute Genome Sequencing Center for Infectious Disease"/>
            <person name="Wu L."/>
            <person name="Ma J."/>
        </authorList>
    </citation>
    <scope>NUCLEOTIDE SEQUENCE [LARGE SCALE GENOMIC DNA]</scope>
    <source>
        <strain evidence="4">CGMCC-1.15741</strain>
    </source>
</reference>
<evidence type="ECO:0000259" key="2">
    <source>
        <dbReference type="PROSITE" id="PS50948"/>
    </source>
</evidence>
<dbReference type="RefSeq" id="WP_377376739.1">
    <property type="nucleotide sequence ID" value="NZ_JBHSSW010000005.1"/>
</dbReference>
<dbReference type="CDD" id="cd01099">
    <property type="entry name" value="PAN_AP_HGF"/>
    <property type="match status" value="1"/>
</dbReference>
<dbReference type="SUPFAM" id="SSF57414">
    <property type="entry name" value="Hairpin loop containing domain-like"/>
    <property type="match status" value="1"/>
</dbReference>
<dbReference type="EMBL" id="JBHSSW010000005">
    <property type="protein sequence ID" value="MFC6197599.1"/>
    <property type="molecule type" value="Genomic_DNA"/>
</dbReference>
<name>A0ABW1S8P8_9PROT</name>
<dbReference type="Proteomes" id="UP001596303">
    <property type="component" value="Unassembled WGS sequence"/>
</dbReference>
<protein>
    <submittedName>
        <fullName evidence="3">PAN/Apple domain-containing protein</fullName>
    </submittedName>
</protein>
<accession>A0ABW1S8P8</accession>